<feature type="transmembrane region" description="Helical" evidence="2">
    <location>
        <begin position="232"/>
        <end position="252"/>
    </location>
</feature>
<feature type="region of interest" description="Disordered" evidence="1">
    <location>
        <begin position="183"/>
        <end position="226"/>
    </location>
</feature>
<feature type="domain" description="YncI copper-binding" evidence="4">
    <location>
        <begin position="39"/>
        <end position="184"/>
    </location>
</feature>
<keyword evidence="2" id="KW-0472">Membrane</keyword>
<dbReference type="Proteomes" id="UP001183414">
    <property type="component" value="Unassembled WGS sequence"/>
</dbReference>
<dbReference type="Gene3D" id="2.60.40.2230">
    <property type="entry name" value="Uncharacterised protein YcnI-like PF07987, DUF1775"/>
    <property type="match status" value="1"/>
</dbReference>
<feature type="signal peptide" evidence="3">
    <location>
        <begin position="1"/>
        <end position="38"/>
    </location>
</feature>
<evidence type="ECO:0000313" key="5">
    <source>
        <dbReference type="EMBL" id="MDT0378881.1"/>
    </source>
</evidence>
<dbReference type="Pfam" id="PF07987">
    <property type="entry name" value="DUF1775"/>
    <property type="match status" value="1"/>
</dbReference>
<dbReference type="InterPro" id="IPR038507">
    <property type="entry name" value="YcnI-like_sf"/>
</dbReference>
<keyword evidence="2" id="KW-1133">Transmembrane helix</keyword>
<reference evidence="6" key="1">
    <citation type="submission" date="2023-07" db="EMBL/GenBank/DDBJ databases">
        <title>30 novel species of actinomycetes from the DSMZ collection.</title>
        <authorList>
            <person name="Nouioui I."/>
        </authorList>
    </citation>
    <scope>NUCLEOTIDE SEQUENCE [LARGE SCALE GENOMIC DNA]</scope>
    <source>
        <strain evidence="6">DSM 42041</strain>
    </source>
</reference>
<feature type="compositionally biased region" description="Basic and acidic residues" evidence="1">
    <location>
        <begin position="189"/>
        <end position="207"/>
    </location>
</feature>
<evidence type="ECO:0000256" key="3">
    <source>
        <dbReference type="SAM" id="SignalP"/>
    </source>
</evidence>
<gene>
    <name evidence="5" type="ORF">RM572_08860</name>
</gene>
<evidence type="ECO:0000256" key="1">
    <source>
        <dbReference type="SAM" id="MobiDB-lite"/>
    </source>
</evidence>
<protein>
    <submittedName>
        <fullName evidence="5">YcnI family protein</fullName>
    </submittedName>
</protein>
<accession>A0ABU2NPH7</accession>
<dbReference type="EMBL" id="JAVREQ010000006">
    <property type="protein sequence ID" value="MDT0378881.1"/>
    <property type="molecule type" value="Genomic_DNA"/>
</dbReference>
<dbReference type="RefSeq" id="WP_311672715.1">
    <property type="nucleotide sequence ID" value="NZ_JAVREQ010000006.1"/>
</dbReference>
<feature type="chain" id="PRO_5045607178" evidence="3">
    <location>
        <begin position="39"/>
        <end position="257"/>
    </location>
</feature>
<evidence type="ECO:0000256" key="2">
    <source>
        <dbReference type="SAM" id="Phobius"/>
    </source>
</evidence>
<keyword evidence="2" id="KW-0812">Transmembrane</keyword>
<name>A0ABU2NPH7_9ACTN</name>
<dbReference type="CDD" id="cd08545">
    <property type="entry name" value="YcnI_like"/>
    <property type="match status" value="1"/>
</dbReference>
<proteinExistence type="predicted"/>
<evidence type="ECO:0000313" key="6">
    <source>
        <dbReference type="Proteomes" id="UP001183414"/>
    </source>
</evidence>
<evidence type="ECO:0000259" key="4">
    <source>
        <dbReference type="Pfam" id="PF07987"/>
    </source>
</evidence>
<sequence length="257" mass="26357">MTTAPTASRFPAVLGRRAAATGALTAAAVLLCAGPAAAHVTVDPDQAEQGGYSVVNFKVPNERDDAGTVKLEVSLPPEHPLTSVQPQAVPGWDVEVTKSELDEPIEQHGKQITEAVTKITWSGGEIEPGRFQQFPVSMGRLPEDADQLAFKALQTYEGGEVVRWIEVPGEGAAEPEHPAPVLQLAPADDAGHGHSHGGDDKAADADAPKAGADGTEETAADTSGGTDTTARVLAVAGIVVGIAGVAFGILAGRRRGA</sequence>
<keyword evidence="6" id="KW-1185">Reference proteome</keyword>
<dbReference type="InterPro" id="IPR012533">
    <property type="entry name" value="YcnI-copper_dom"/>
</dbReference>
<organism evidence="5 6">
    <name type="scientific">Streptomyces hazeniae</name>
    <dbReference type="NCBI Taxonomy" id="3075538"/>
    <lineage>
        <taxon>Bacteria</taxon>
        <taxon>Bacillati</taxon>
        <taxon>Actinomycetota</taxon>
        <taxon>Actinomycetes</taxon>
        <taxon>Kitasatosporales</taxon>
        <taxon>Streptomycetaceae</taxon>
        <taxon>Streptomyces</taxon>
    </lineage>
</organism>
<comment type="caution">
    <text evidence="5">The sequence shown here is derived from an EMBL/GenBank/DDBJ whole genome shotgun (WGS) entry which is preliminary data.</text>
</comment>
<keyword evidence="3" id="KW-0732">Signal</keyword>